<dbReference type="InterPro" id="IPR023717">
    <property type="entry name" value="Pro-tRNA-Synthase_IIa_type1"/>
</dbReference>
<dbReference type="PANTHER" id="PTHR42753:SF2">
    <property type="entry name" value="PROLINE--TRNA LIGASE"/>
    <property type="match status" value="1"/>
</dbReference>
<comment type="caution">
    <text evidence="12">The sequence shown here is derived from an EMBL/GenBank/DDBJ whole genome shotgun (WGS) entry which is preliminary data.</text>
</comment>
<evidence type="ECO:0000313" key="12">
    <source>
        <dbReference type="EMBL" id="MCR8629691.1"/>
    </source>
</evidence>
<accession>A0ABT1Y924</accession>
<dbReference type="HAMAP" id="MF_01569">
    <property type="entry name" value="Pro_tRNA_synth_type1"/>
    <property type="match status" value="1"/>
</dbReference>
<dbReference type="PRINTS" id="PR01046">
    <property type="entry name" value="TRNASYNTHPRO"/>
</dbReference>
<dbReference type="InterPro" id="IPR036754">
    <property type="entry name" value="YbaK/aa-tRNA-synt-asso_dom_sf"/>
</dbReference>
<comment type="subunit">
    <text evidence="2 10">Homodimer.</text>
</comment>
<dbReference type="InterPro" id="IPR033730">
    <property type="entry name" value="ProRS_core_prok"/>
</dbReference>
<dbReference type="NCBIfam" id="NF006625">
    <property type="entry name" value="PRK09194.1"/>
    <property type="match status" value="1"/>
</dbReference>
<evidence type="ECO:0000256" key="6">
    <source>
        <dbReference type="ARBA" id="ARBA00022840"/>
    </source>
</evidence>
<dbReference type="PROSITE" id="PS50862">
    <property type="entry name" value="AA_TRNA_LIGASE_II"/>
    <property type="match status" value="1"/>
</dbReference>
<dbReference type="Gene3D" id="3.40.50.800">
    <property type="entry name" value="Anticodon-binding domain"/>
    <property type="match status" value="1"/>
</dbReference>
<dbReference type="Pfam" id="PF00587">
    <property type="entry name" value="tRNA-synt_2b"/>
    <property type="match status" value="1"/>
</dbReference>
<evidence type="ECO:0000259" key="11">
    <source>
        <dbReference type="PROSITE" id="PS50862"/>
    </source>
</evidence>
<protein>
    <recommendedName>
        <fullName evidence="10">Proline--tRNA ligase</fullName>
        <ecNumber evidence="10">6.1.1.15</ecNumber>
    </recommendedName>
    <alternativeName>
        <fullName evidence="10">Prolyl-tRNA synthetase</fullName>
        <shortName evidence="10">ProRS</shortName>
    </alternativeName>
</protein>
<comment type="domain">
    <text evidence="10">Consists of three domains: the N-terminal catalytic domain, the editing domain and the C-terminal anticodon-binding domain.</text>
</comment>
<sequence>MRQQTLLLPTLREAPAEAEAMSHQLMIRGGYIRQVAAGIYTYLPLGLRVLKKLERIVRHEMDRAGGQELLMPAMQPAELWQQSGRYSEYGPELIRFKDRHDREFALGPTHEEVVTTLIANEINSYRKLPLTLYQIQTKFRDERRPRFGLLRGREFLMKDAYSFDMDWEGLDRTYWRMHEAYSRIFTECGLHYKAVVADAGTIGGDGGTHEFMALAEIGEDTIVSCSLCSYAANLEKAEGRAVEGQEINSVDRSASPSTSKLEKFHTPDIKTIEQLVKALVEPASQFIKTLLFMTAEGSPVVVLVRGDHEVNEIKVKNHLGCGELQLADAETTLRITGTPAGFVGPIGLPAGIPILVDQQVSVLSGAVAGANEQDYHLRHVQPGIDFSLERTGDFRNVTEGEPCSCCEGSLVFNRGIEVGHIFKLGTKYSEKLGAKFLDSNGRNQTMIMGCYGIGISRLLSAVVEQHHSEAGLLWPQSIAPYQVHIIPVSSKSEEQMKLAEAIYEQLLQQRIEVLLDDRNERIGVKLKDSDFIGCPVRIVIGKEAGNEFVEYKERNDAEPRLISVEEAIKLVSPLKQ</sequence>
<dbReference type="InterPro" id="IPR004500">
    <property type="entry name" value="Pro-tRNA-synth_IIa_bac-type"/>
</dbReference>
<dbReference type="InterPro" id="IPR045864">
    <property type="entry name" value="aa-tRNA-synth_II/BPL/LPL"/>
</dbReference>
<dbReference type="SUPFAM" id="SSF55681">
    <property type="entry name" value="Class II aaRS and biotin synthetases"/>
    <property type="match status" value="1"/>
</dbReference>
<dbReference type="InterPro" id="IPR002314">
    <property type="entry name" value="aa-tRNA-synt_IIb"/>
</dbReference>
<evidence type="ECO:0000256" key="8">
    <source>
        <dbReference type="ARBA" id="ARBA00023146"/>
    </source>
</evidence>
<dbReference type="Proteomes" id="UP001300012">
    <property type="component" value="Unassembled WGS sequence"/>
</dbReference>
<keyword evidence="5 10" id="KW-0547">Nucleotide-binding</keyword>
<keyword evidence="8 10" id="KW-0030">Aminoacyl-tRNA synthetase</keyword>
<proteinExistence type="inferred from homology"/>
<dbReference type="CDD" id="cd00861">
    <property type="entry name" value="ProRS_anticodon_short"/>
    <property type="match status" value="1"/>
</dbReference>
<evidence type="ECO:0000256" key="10">
    <source>
        <dbReference type="HAMAP-Rule" id="MF_01569"/>
    </source>
</evidence>
<dbReference type="CDD" id="cd04334">
    <property type="entry name" value="ProRS-INS"/>
    <property type="match status" value="1"/>
</dbReference>
<keyword evidence="3 10" id="KW-0963">Cytoplasm</keyword>
<evidence type="ECO:0000313" key="13">
    <source>
        <dbReference type="Proteomes" id="UP001300012"/>
    </source>
</evidence>
<keyword evidence="6 10" id="KW-0067">ATP-binding</keyword>
<dbReference type="EC" id="6.1.1.15" evidence="10"/>
<evidence type="ECO:0000256" key="1">
    <source>
        <dbReference type="ARBA" id="ARBA00004496"/>
    </source>
</evidence>
<evidence type="ECO:0000256" key="2">
    <source>
        <dbReference type="ARBA" id="ARBA00011738"/>
    </source>
</evidence>
<dbReference type="SUPFAM" id="SSF55826">
    <property type="entry name" value="YbaK/ProRS associated domain"/>
    <property type="match status" value="1"/>
</dbReference>
<evidence type="ECO:0000256" key="9">
    <source>
        <dbReference type="ARBA" id="ARBA00047671"/>
    </source>
</evidence>
<evidence type="ECO:0000256" key="7">
    <source>
        <dbReference type="ARBA" id="ARBA00022917"/>
    </source>
</evidence>
<dbReference type="InterPro" id="IPR036621">
    <property type="entry name" value="Anticodon-bd_dom_sf"/>
</dbReference>
<comment type="function">
    <text evidence="10">Catalyzes the attachment of proline to tRNA(Pro) in a two-step reaction: proline is first activated by ATP to form Pro-AMP and then transferred to the acceptor end of tRNA(Pro). As ProRS can inadvertently accommodate and process non-cognate amino acids such as alanine and cysteine, to avoid such errors it has two additional distinct editing activities against alanine. One activity is designated as 'pretransfer' editing and involves the tRNA(Pro)-independent hydrolysis of activated Ala-AMP. The other activity is designated 'posttransfer' editing and involves deacylation of mischarged Ala-tRNA(Pro). The misacylated Cys-tRNA(Pro) is not edited by ProRS.</text>
</comment>
<comment type="similarity">
    <text evidence="10">Belongs to the class-II aminoacyl-tRNA synthetase family. ProS type 1 subfamily.</text>
</comment>
<comment type="subcellular location">
    <subcellularLocation>
        <location evidence="1 10">Cytoplasm</location>
    </subcellularLocation>
</comment>
<keyword evidence="4 10" id="KW-0436">Ligase</keyword>
<dbReference type="InterPro" id="IPR004154">
    <property type="entry name" value="Anticodon-bd"/>
</dbReference>
<keyword evidence="7 10" id="KW-0648">Protein biosynthesis</keyword>
<evidence type="ECO:0000256" key="3">
    <source>
        <dbReference type="ARBA" id="ARBA00022490"/>
    </source>
</evidence>
<dbReference type="RefSeq" id="WP_258211312.1">
    <property type="nucleotide sequence ID" value="NZ_JANQBD010000001.1"/>
</dbReference>
<comment type="catalytic activity">
    <reaction evidence="9 10">
        <text>tRNA(Pro) + L-proline + ATP = L-prolyl-tRNA(Pro) + AMP + diphosphate</text>
        <dbReference type="Rhea" id="RHEA:14305"/>
        <dbReference type="Rhea" id="RHEA-COMP:9700"/>
        <dbReference type="Rhea" id="RHEA-COMP:9702"/>
        <dbReference type="ChEBI" id="CHEBI:30616"/>
        <dbReference type="ChEBI" id="CHEBI:33019"/>
        <dbReference type="ChEBI" id="CHEBI:60039"/>
        <dbReference type="ChEBI" id="CHEBI:78442"/>
        <dbReference type="ChEBI" id="CHEBI:78532"/>
        <dbReference type="ChEBI" id="CHEBI:456215"/>
        <dbReference type="EC" id="6.1.1.15"/>
    </reaction>
</comment>
<feature type="domain" description="Aminoacyl-transfer RNA synthetases class-II family profile" evidence="11">
    <location>
        <begin position="33"/>
        <end position="475"/>
    </location>
</feature>
<keyword evidence="13" id="KW-1185">Reference proteome</keyword>
<dbReference type="PANTHER" id="PTHR42753">
    <property type="entry name" value="MITOCHONDRIAL RIBOSOME PROTEIN L39/PROLYL-TRNA LIGASE FAMILY MEMBER"/>
    <property type="match status" value="1"/>
</dbReference>
<dbReference type="GO" id="GO:0004827">
    <property type="term" value="F:proline-tRNA ligase activity"/>
    <property type="evidence" value="ECO:0007669"/>
    <property type="project" value="UniProtKB-EC"/>
</dbReference>
<dbReference type="Pfam" id="PF04073">
    <property type="entry name" value="tRNA_edit"/>
    <property type="match status" value="1"/>
</dbReference>
<dbReference type="Gene3D" id="3.30.930.10">
    <property type="entry name" value="Bira Bifunctional Protein, Domain 2"/>
    <property type="match status" value="2"/>
</dbReference>
<dbReference type="InterPro" id="IPR050062">
    <property type="entry name" value="Pro-tRNA_synthetase"/>
</dbReference>
<dbReference type="CDD" id="cd00779">
    <property type="entry name" value="ProRS_core_prok"/>
    <property type="match status" value="1"/>
</dbReference>
<name>A0ABT1Y924_9BACL</name>
<dbReference type="Pfam" id="PF03129">
    <property type="entry name" value="HGTP_anticodon"/>
    <property type="match status" value="1"/>
</dbReference>
<dbReference type="Gene3D" id="3.90.960.10">
    <property type="entry name" value="YbaK/aminoacyl-tRNA synthetase-associated domain"/>
    <property type="match status" value="1"/>
</dbReference>
<evidence type="ECO:0000256" key="5">
    <source>
        <dbReference type="ARBA" id="ARBA00022741"/>
    </source>
</evidence>
<organism evidence="12 13">
    <name type="scientific">Paenibacillus radicis</name>
    <name type="common">ex Xue et al. 2023</name>
    <dbReference type="NCBI Taxonomy" id="2972489"/>
    <lineage>
        <taxon>Bacteria</taxon>
        <taxon>Bacillati</taxon>
        <taxon>Bacillota</taxon>
        <taxon>Bacilli</taxon>
        <taxon>Bacillales</taxon>
        <taxon>Paenibacillaceae</taxon>
        <taxon>Paenibacillus</taxon>
    </lineage>
</organism>
<dbReference type="SUPFAM" id="SSF52954">
    <property type="entry name" value="Class II aaRS ABD-related"/>
    <property type="match status" value="1"/>
</dbReference>
<dbReference type="InterPro" id="IPR044140">
    <property type="entry name" value="ProRS_anticodon_short"/>
</dbReference>
<reference evidence="12 13" key="1">
    <citation type="submission" date="2022-08" db="EMBL/GenBank/DDBJ databases">
        <title>Paenibacillus endoradicis sp. nov., Paenibacillus radicibacter sp. nov and Paenibacillus pararadicis sp. nov., three cold-adapted plant growth-promoting bacteria isolated from root of Larix gmelinii in Great Khingan.</title>
        <authorList>
            <person name="Xue H."/>
        </authorList>
    </citation>
    <scope>NUCLEOTIDE SEQUENCE [LARGE SCALE GENOMIC DNA]</scope>
    <source>
        <strain evidence="12 13">N5-1-1-5</strain>
    </source>
</reference>
<evidence type="ECO:0000256" key="4">
    <source>
        <dbReference type="ARBA" id="ARBA00022598"/>
    </source>
</evidence>
<dbReference type="InterPro" id="IPR006195">
    <property type="entry name" value="aa-tRNA-synth_II"/>
</dbReference>
<dbReference type="NCBIfam" id="TIGR00409">
    <property type="entry name" value="proS_fam_II"/>
    <property type="match status" value="1"/>
</dbReference>
<dbReference type="EMBL" id="JANQBD010000001">
    <property type="protein sequence ID" value="MCR8629691.1"/>
    <property type="molecule type" value="Genomic_DNA"/>
</dbReference>
<gene>
    <name evidence="10" type="primary">proS</name>
    <name evidence="12" type="ORF">NV381_00615</name>
</gene>
<dbReference type="InterPro" id="IPR002316">
    <property type="entry name" value="Pro-tRNA-ligase_IIa"/>
</dbReference>
<dbReference type="InterPro" id="IPR007214">
    <property type="entry name" value="YbaK/aa-tRNA-synth-assoc-dom"/>
</dbReference>